<sequence>MDGIVFDKDGTLFDFRRSWGVWAVAMLNALAEDEAHARRMGQAVGYDLATGVFDADSPIVAATNADIAERLVPHLGGQSQAEILARLDEMAVEAPMIPATDLPAVFAALRGLGLKLGLATNDGQRAARAHLQAHGVDGFFDFIAGADSGHGAKPEPGMLLAFARSQGLDPARVAMVGDSAHDLVAGQAAGMVPVAVLTGIAGEAELSGLAEAVLPDISYLPGWVQARRAG</sequence>
<comment type="catalytic activity">
    <reaction evidence="1">
        <text>2-phosphoglycolate + H2O = glycolate + phosphate</text>
        <dbReference type="Rhea" id="RHEA:14369"/>
        <dbReference type="ChEBI" id="CHEBI:15377"/>
        <dbReference type="ChEBI" id="CHEBI:29805"/>
        <dbReference type="ChEBI" id="CHEBI:43474"/>
        <dbReference type="ChEBI" id="CHEBI:58033"/>
        <dbReference type="EC" id="3.1.3.18"/>
    </reaction>
</comment>
<dbReference type="GO" id="GO:0005829">
    <property type="term" value="C:cytosol"/>
    <property type="evidence" value="ECO:0007669"/>
    <property type="project" value="TreeGrafter"/>
</dbReference>
<gene>
    <name evidence="5" type="ORF">JO391_12090</name>
</gene>
<dbReference type="AlphaFoldDB" id="A0A8G0ZR67"/>
<comment type="similarity">
    <text evidence="3">Belongs to the HAD-like hydrolase superfamily. CbbY/CbbZ/Gph/YieH family.</text>
</comment>
<evidence type="ECO:0000313" key="6">
    <source>
        <dbReference type="Proteomes" id="UP000826300"/>
    </source>
</evidence>
<dbReference type="GO" id="GO:0006281">
    <property type="term" value="P:DNA repair"/>
    <property type="evidence" value="ECO:0007669"/>
    <property type="project" value="TreeGrafter"/>
</dbReference>
<protein>
    <recommendedName>
        <fullName evidence="4">phosphoglycolate phosphatase</fullName>
        <ecNumber evidence="4">3.1.3.18</ecNumber>
    </recommendedName>
</protein>
<dbReference type="InterPro" id="IPR006439">
    <property type="entry name" value="HAD-SF_hydro_IA"/>
</dbReference>
<dbReference type="GO" id="GO:0008967">
    <property type="term" value="F:phosphoglycolate phosphatase activity"/>
    <property type="evidence" value="ECO:0007669"/>
    <property type="project" value="UniProtKB-EC"/>
</dbReference>
<dbReference type="SUPFAM" id="SSF56784">
    <property type="entry name" value="HAD-like"/>
    <property type="match status" value="1"/>
</dbReference>
<dbReference type="PRINTS" id="PR00413">
    <property type="entry name" value="HADHALOGNASE"/>
</dbReference>
<evidence type="ECO:0000313" key="5">
    <source>
        <dbReference type="EMBL" id="QYZ68522.1"/>
    </source>
</evidence>
<evidence type="ECO:0000256" key="4">
    <source>
        <dbReference type="ARBA" id="ARBA00013078"/>
    </source>
</evidence>
<evidence type="ECO:0000256" key="1">
    <source>
        <dbReference type="ARBA" id="ARBA00000830"/>
    </source>
</evidence>
<dbReference type="InterPro" id="IPR036412">
    <property type="entry name" value="HAD-like_sf"/>
</dbReference>
<proteinExistence type="inferred from homology"/>
<dbReference type="KEGG" id="nsm:JO391_12090"/>
<evidence type="ECO:0000256" key="2">
    <source>
        <dbReference type="ARBA" id="ARBA00004818"/>
    </source>
</evidence>
<dbReference type="Gene3D" id="1.10.150.240">
    <property type="entry name" value="Putative phosphatase, domain 2"/>
    <property type="match status" value="1"/>
</dbReference>
<reference evidence="5" key="1">
    <citation type="submission" date="2021-02" db="EMBL/GenBank/DDBJ databases">
        <title>Rhodobacter shimadae sp. nov., an aerobic anoxygenic phototrophic bacterium isolated from a hot spring.</title>
        <authorList>
            <person name="Muramatsu S."/>
            <person name="Haruta S."/>
            <person name="Hirose S."/>
            <person name="Hanada S."/>
        </authorList>
    </citation>
    <scope>NUCLEOTIDE SEQUENCE</scope>
    <source>
        <strain evidence="5">N10</strain>
    </source>
</reference>
<keyword evidence="6" id="KW-1185">Reference proteome</keyword>
<dbReference type="SFLD" id="SFLDS00003">
    <property type="entry name" value="Haloacid_Dehalogenase"/>
    <property type="match status" value="1"/>
</dbReference>
<comment type="pathway">
    <text evidence="2">Organic acid metabolism; glycolate biosynthesis; glycolate from 2-phosphoglycolate: step 1/1.</text>
</comment>
<dbReference type="Gene3D" id="3.40.50.1000">
    <property type="entry name" value="HAD superfamily/HAD-like"/>
    <property type="match status" value="1"/>
</dbReference>
<accession>A0A8G0ZR67</accession>
<dbReference type="InterPro" id="IPR023198">
    <property type="entry name" value="PGP-like_dom2"/>
</dbReference>
<name>A0A8G0ZR67_9RHOB</name>
<evidence type="ECO:0000256" key="3">
    <source>
        <dbReference type="ARBA" id="ARBA00006171"/>
    </source>
</evidence>
<dbReference type="Proteomes" id="UP000826300">
    <property type="component" value="Chromosome"/>
</dbReference>
<dbReference type="EMBL" id="CP069370">
    <property type="protein sequence ID" value="QYZ68522.1"/>
    <property type="molecule type" value="Genomic_DNA"/>
</dbReference>
<dbReference type="InterPro" id="IPR050155">
    <property type="entry name" value="HAD-like_hydrolase_sf"/>
</dbReference>
<dbReference type="NCBIfam" id="TIGR01549">
    <property type="entry name" value="HAD-SF-IA-v1"/>
    <property type="match status" value="1"/>
</dbReference>
<keyword evidence="5" id="KW-0378">Hydrolase</keyword>
<dbReference type="InterPro" id="IPR023214">
    <property type="entry name" value="HAD_sf"/>
</dbReference>
<organism evidence="5 6">
    <name type="scientific">Neotabrizicola shimadae</name>
    <dbReference type="NCBI Taxonomy" id="2807096"/>
    <lineage>
        <taxon>Bacteria</taxon>
        <taxon>Pseudomonadati</taxon>
        <taxon>Pseudomonadota</taxon>
        <taxon>Alphaproteobacteria</taxon>
        <taxon>Rhodobacterales</taxon>
        <taxon>Paracoccaceae</taxon>
        <taxon>Neotabrizicola</taxon>
    </lineage>
</organism>
<dbReference type="Pfam" id="PF00702">
    <property type="entry name" value="Hydrolase"/>
    <property type="match status" value="1"/>
</dbReference>
<dbReference type="PANTHER" id="PTHR43434">
    <property type="entry name" value="PHOSPHOGLYCOLATE PHOSPHATASE"/>
    <property type="match status" value="1"/>
</dbReference>
<dbReference type="RefSeq" id="WP_220660745.1">
    <property type="nucleotide sequence ID" value="NZ_CP069370.1"/>
</dbReference>
<dbReference type="EC" id="3.1.3.18" evidence="4"/>
<dbReference type="PANTHER" id="PTHR43434:SF1">
    <property type="entry name" value="PHOSPHOGLYCOLATE PHOSPHATASE"/>
    <property type="match status" value="1"/>
</dbReference>
<dbReference type="SFLD" id="SFLDG01129">
    <property type="entry name" value="C1.5:_HAD__Beta-PGM__Phosphata"/>
    <property type="match status" value="1"/>
</dbReference>